<feature type="transmembrane region" description="Helical" evidence="4">
    <location>
        <begin position="337"/>
        <end position="355"/>
    </location>
</feature>
<dbReference type="PANTHER" id="PTHR10366">
    <property type="entry name" value="NAD DEPENDENT EPIMERASE/DEHYDRATASE"/>
    <property type="match status" value="1"/>
</dbReference>
<dbReference type="OrthoDB" id="2735536at2759"/>
<keyword evidence="7" id="KW-1185">Reference proteome</keyword>
<feature type="region of interest" description="Disordered" evidence="3">
    <location>
        <begin position="74"/>
        <end position="118"/>
    </location>
</feature>
<dbReference type="Proteomes" id="UP000194127">
    <property type="component" value="Unassembled WGS sequence"/>
</dbReference>
<evidence type="ECO:0000256" key="2">
    <source>
        <dbReference type="ARBA" id="ARBA00023445"/>
    </source>
</evidence>
<accession>A0A1X6NCA1</accession>
<evidence type="ECO:0000256" key="4">
    <source>
        <dbReference type="SAM" id="Phobius"/>
    </source>
</evidence>
<dbReference type="AlphaFoldDB" id="A0A1X6NCA1"/>
<feature type="transmembrane region" description="Helical" evidence="4">
    <location>
        <begin position="303"/>
        <end position="325"/>
    </location>
</feature>
<dbReference type="RefSeq" id="XP_024342870.1">
    <property type="nucleotide sequence ID" value="XM_024478346.1"/>
</dbReference>
<dbReference type="PANTHER" id="PTHR10366:SF564">
    <property type="entry name" value="STEROL-4-ALPHA-CARBOXYLATE 3-DEHYDROGENASE, DECARBOXYLATING"/>
    <property type="match status" value="1"/>
</dbReference>
<feature type="compositionally biased region" description="Polar residues" evidence="3">
    <location>
        <begin position="139"/>
        <end position="159"/>
    </location>
</feature>
<dbReference type="InterPro" id="IPR036291">
    <property type="entry name" value="NAD(P)-bd_dom_sf"/>
</dbReference>
<evidence type="ECO:0000259" key="5">
    <source>
        <dbReference type="Pfam" id="PF01370"/>
    </source>
</evidence>
<dbReference type="InterPro" id="IPR001509">
    <property type="entry name" value="Epimerase_deHydtase"/>
</dbReference>
<dbReference type="GeneID" id="36323296"/>
<sequence>MSPMVVGLVGPSEVPNMLTPSAVPNMLKHSAVPDFADLLSVLEPRQIRINDYEIPTNSSLPSLRRAKLIGRNEKAEAEERARLQAAQATQAVQPSASPQGLAPTSPEQAASSSIQELGESRLEASDVFHKTLGVVFSGFNNTDSQNASSTTLHETYTKSAQDKPLPVGPGYTTDTMDAVPANTGSGQKSTSVQKSARRGLPALLKNFALLETFDKPHTMDIDLNALLPEEASTSGPQAAWQKNTGLINLDSNHPPPPPVTSANLTTTAANLADAQTPANITSINHKHRSMGPARELATSQRQAWNVAPMILVTGVTGFLGSHLVLQLLKAGHRVRGFVCIVTLFIGTIPNYNFMISTARSGKLHLAQTAYAKYDEQCELVVVDDLIHCDFTSILQVSEGVDGVLHQAAPVASKEQTLEAQLDVAVQGSLNILRQAEKAGINTFVLASSYVTLFDWRQRPISRMLNDGDWNRATRDEALSGSYDSMFVYCAEKTLQERAVWEFADQHPNLNITTVNPPFFFGPFVPGFIPRDATILNANEFIYALLDPEGQLFSDVAMGVDIRDVARAMISALSAPHYEPRKRLLISGEWFSWREAVDHIASVRPHLHSRLSTTALGAPSQPVATLMDTKRARELLAIEFTPWKTTITDAVDSLLEAEELWSRTR</sequence>
<dbReference type="InterPro" id="IPR050425">
    <property type="entry name" value="NAD(P)_dehydrat-like"/>
</dbReference>
<feature type="region of interest" description="Disordered" evidence="3">
    <location>
        <begin position="139"/>
        <end position="166"/>
    </location>
</feature>
<evidence type="ECO:0000256" key="3">
    <source>
        <dbReference type="SAM" id="MobiDB-lite"/>
    </source>
</evidence>
<evidence type="ECO:0000256" key="1">
    <source>
        <dbReference type="ARBA" id="ARBA00023002"/>
    </source>
</evidence>
<proteinExistence type="inferred from homology"/>
<feature type="compositionally biased region" description="Low complexity" evidence="3">
    <location>
        <begin position="83"/>
        <end position="96"/>
    </location>
</feature>
<evidence type="ECO:0000313" key="6">
    <source>
        <dbReference type="EMBL" id="OSX66076.1"/>
    </source>
</evidence>
<dbReference type="STRING" id="670580.A0A1X6NCA1"/>
<dbReference type="EMBL" id="KZ110592">
    <property type="protein sequence ID" value="OSX66076.1"/>
    <property type="molecule type" value="Genomic_DNA"/>
</dbReference>
<keyword evidence="4" id="KW-0472">Membrane</keyword>
<dbReference type="Pfam" id="PF01370">
    <property type="entry name" value="Epimerase"/>
    <property type="match status" value="1"/>
</dbReference>
<evidence type="ECO:0000313" key="7">
    <source>
        <dbReference type="Proteomes" id="UP000194127"/>
    </source>
</evidence>
<dbReference type="Gene3D" id="3.40.50.720">
    <property type="entry name" value="NAD(P)-binding Rossmann-like Domain"/>
    <property type="match status" value="1"/>
</dbReference>
<gene>
    <name evidence="6" type="ORF">POSPLADRAFT_1043575</name>
</gene>
<comment type="similarity">
    <text evidence="2">Belongs to the NAD(P)-dependent epimerase/dehydratase family. Dihydroflavonol-4-reductase subfamily.</text>
</comment>
<name>A0A1X6NCA1_9APHY</name>
<feature type="compositionally biased region" description="Polar residues" evidence="3">
    <location>
        <begin position="105"/>
        <end position="115"/>
    </location>
</feature>
<feature type="domain" description="NAD-dependent epimerase/dehydratase" evidence="5">
    <location>
        <begin position="310"/>
        <end position="576"/>
    </location>
</feature>
<keyword evidence="4" id="KW-0812">Transmembrane</keyword>
<protein>
    <recommendedName>
        <fullName evidence="5">NAD-dependent epimerase/dehydratase domain-containing protein</fullName>
    </recommendedName>
</protein>
<organism evidence="6 7">
    <name type="scientific">Postia placenta MAD-698-R-SB12</name>
    <dbReference type="NCBI Taxonomy" id="670580"/>
    <lineage>
        <taxon>Eukaryota</taxon>
        <taxon>Fungi</taxon>
        <taxon>Dikarya</taxon>
        <taxon>Basidiomycota</taxon>
        <taxon>Agaricomycotina</taxon>
        <taxon>Agaricomycetes</taxon>
        <taxon>Polyporales</taxon>
        <taxon>Adustoporiaceae</taxon>
        <taxon>Rhodonia</taxon>
    </lineage>
</organism>
<dbReference type="SUPFAM" id="SSF51735">
    <property type="entry name" value="NAD(P)-binding Rossmann-fold domains"/>
    <property type="match status" value="1"/>
</dbReference>
<reference evidence="6 7" key="1">
    <citation type="submission" date="2017-04" db="EMBL/GenBank/DDBJ databases">
        <title>Genome Sequence of the Model Brown-Rot Fungus Postia placenta SB12.</title>
        <authorList>
            <consortium name="DOE Joint Genome Institute"/>
            <person name="Gaskell J."/>
            <person name="Kersten P."/>
            <person name="Larrondo L.F."/>
            <person name="Canessa P."/>
            <person name="Martinez D."/>
            <person name="Hibbett D."/>
            <person name="Schmoll M."/>
            <person name="Kubicek C.P."/>
            <person name="Martinez A.T."/>
            <person name="Yadav J."/>
            <person name="Master E."/>
            <person name="Magnuson J.K."/>
            <person name="James T."/>
            <person name="Yaver D."/>
            <person name="Berka R."/>
            <person name="Labutti K."/>
            <person name="Lipzen A."/>
            <person name="Aerts A."/>
            <person name="Barry K."/>
            <person name="Henrissat B."/>
            <person name="Blanchette R."/>
            <person name="Grigoriev I."/>
            <person name="Cullen D."/>
        </authorList>
    </citation>
    <scope>NUCLEOTIDE SEQUENCE [LARGE SCALE GENOMIC DNA]</scope>
    <source>
        <strain evidence="6 7">MAD-698-R-SB12</strain>
    </source>
</reference>
<dbReference type="GO" id="GO:0016616">
    <property type="term" value="F:oxidoreductase activity, acting on the CH-OH group of donors, NAD or NADP as acceptor"/>
    <property type="evidence" value="ECO:0007669"/>
    <property type="project" value="TreeGrafter"/>
</dbReference>
<keyword evidence="1" id="KW-0560">Oxidoreductase</keyword>
<keyword evidence="4" id="KW-1133">Transmembrane helix</keyword>